<accession>A0A0M3V4E5</accession>
<dbReference type="STRING" id="224013.ACX27_01410"/>
<dbReference type="PATRIC" id="fig|224013.5.peg.338"/>
<dbReference type="AlphaFoldDB" id="A0A0M3V4E5"/>
<sequence>MSITITGTIERRDIGMGAWAFVTDDGVTYEILKGADKSLLKAGQQAKVTGKVREDIMTAAMIGPALEVKSFEILNSH</sequence>
<reference evidence="1 2" key="2">
    <citation type="journal article" date="2016" name="Genome Announc.">
        <title>Draft Genome Sequence of the N2-Fixing Cyanobacterium Nostoc piscinale CENA21, Isolated from the Brazilian Amazon Floodplain.</title>
        <authorList>
            <person name="Leao T."/>
            <person name="Guimaraes P.I."/>
            <person name="de Melo A.G."/>
            <person name="Ramos R.T."/>
            <person name="Leao P.N."/>
            <person name="Silva A."/>
            <person name="Fiore M.F."/>
            <person name="Schneider M.P."/>
        </authorList>
    </citation>
    <scope>NUCLEOTIDE SEQUENCE [LARGE SCALE GENOMIC DNA]</scope>
    <source>
        <strain evidence="1 2">CENA21</strain>
    </source>
</reference>
<dbReference type="EMBL" id="CP012036">
    <property type="protein sequence ID" value="ALF51807.1"/>
    <property type="molecule type" value="Genomic_DNA"/>
</dbReference>
<evidence type="ECO:0000313" key="2">
    <source>
        <dbReference type="Proteomes" id="UP000062645"/>
    </source>
</evidence>
<dbReference type="OrthoDB" id="4869430at2"/>
<reference evidence="2" key="1">
    <citation type="submission" date="2015-07" db="EMBL/GenBank/DDBJ databases">
        <title>Genome Of Nitrogen-Fixing Cyanobacterium Nostoc piscinale CENA21 From Solimoes/Amazon River Floodplain Sediments And Comparative Genomics To Uncover Biosynthetic Natural Products Potential.</title>
        <authorList>
            <person name="Leao T.F."/>
            <person name="Leao P.N."/>
            <person name="Guimaraes P.I."/>
            <person name="de Melo A.G.C."/>
            <person name="Ramos R.T.J."/>
            <person name="Silva A."/>
            <person name="Fiore M.F."/>
            <person name="Schneider M.P.C."/>
        </authorList>
    </citation>
    <scope>NUCLEOTIDE SEQUENCE [LARGE SCALE GENOMIC DNA]</scope>
    <source>
        <strain evidence="2">CENA21</strain>
    </source>
</reference>
<dbReference type="RefSeq" id="WP_062287427.1">
    <property type="nucleotide sequence ID" value="NZ_CP012036.1"/>
</dbReference>
<keyword evidence="2" id="KW-1185">Reference proteome</keyword>
<evidence type="ECO:0000313" key="1">
    <source>
        <dbReference type="EMBL" id="ALF51807.1"/>
    </source>
</evidence>
<dbReference type="Proteomes" id="UP000062645">
    <property type="component" value="Chromosome"/>
</dbReference>
<name>A0A0M3V4E5_9NOSO</name>
<gene>
    <name evidence="1" type="ORF">ACX27_01410</name>
</gene>
<organism evidence="1 2">
    <name type="scientific">Nostoc piscinale CENA21</name>
    <dbReference type="NCBI Taxonomy" id="224013"/>
    <lineage>
        <taxon>Bacteria</taxon>
        <taxon>Bacillati</taxon>
        <taxon>Cyanobacteriota</taxon>
        <taxon>Cyanophyceae</taxon>
        <taxon>Nostocales</taxon>
        <taxon>Nostocaceae</taxon>
        <taxon>Nostoc</taxon>
    </lineage>
</organism>
<proteinExistence type="predicted"/>
<dbReference type="KEGG" id="npz:ACX27_01410"/>
<protein>
    <submittedName>
        <fullName evidence="1">Uncharacterized protein</fullName>
    </submittedName>
</protein>